<accession>A0A1B2J5M0</accession>
<dbReference type="AlphaFoldDB" id="A0A1B2J5M0"/>
<keyword evidence="9" id="KW-1185">Reference proteome</keyword>
<evidence type="ECO:0000313" key="8">
    <source>
        <dbReference type="EMBL" id="ANZ73278.1"/>
    </source>
</evidence>
<evidence type="ECO:0000256" key="4">
    <source>
        <dbReference type="ARBA" id="ARBA00022490"/>
    </source>
</evidence>
<feature type="compositionally biased region" description="Basic and acidic residues" evidence="7">
    <location>
        <begin position="138"/>
        <end position="149"/>
    </location>
</feature>
<gene>
    <name evidence="8" type="primary">ECM1</name>
    <name evidence="8" type="ORF">ATY40_BA7500935</name>
</gene>
<proteinExistence type="predicted"/>
<dbReference type="GO" id="GO:0005737">
    <property type="term" value="C:cytoplasm"/>
    <property type="evidence" value="ECO:0007669"/>
    <property type="project" value="UniProtKB-SubCell"/>
</dbReference>
<reference evidence="8 9" key="1">
    <citation type="submission" date="2016-02" db="EMBL/GenBank/DDBJ databases">
        <title>Comparative genomic and transcriptomic foundation for Pichia pastoris.</title>
        <authorList>
            <person name="Love K.R."/>
            <person name="Shah K.A."/>
            <person name="Whittaker C.A."/>
            <person name="Wu J."/>
            <person name="Bartlett M.C."/>
            <person name="Ma D."/>
            <person name="Leeson R.L."/>
            <person name="Priest M."/>
            <person name="Young S.K."/>
            <person name="Love J.C."/>
        </authorList>
    </citation>
    <scope>NUCLEOTIDE SEQUENCE [LARGE SCALE GENOMIC DNA]</scope>
    <source>
        <strain evidence="8 9">ATCC 28485</strain>
    </source>
</reference>
<sequence>MARKVSKHSRAARRGELAMDAEIKSLESIPTAQETDVANSIIRATAKNESLLSQKMNKKRGPKNKISKESLSKSSRSFRVDSGGRLSTKIQHSIERFKNVQFLRKSSWDTIDKVTKEELEKLRSEGFEVVSRKRKTKAERQEDNDKEILDSMEVETFGQVEEKEKEKAKEELEKEKSSNPYSLLVSDEEA</sequence>
<evidence type="ECO:0000256" key="6">
    <source>
        <dbReference type="ARBA" id="ARBA00023242"/>
    </source>
</evidence>
<dbReference type="GO" id="GO:0030687">
    <property type="term" value="C:preribosome, large subunit precursor"/>
    <property type="evidence" value="ECO:0007669"/>
    <property type="project" value="TreeGrafter"/>
</dbReference>
<evidence type="ECO:0000256" key="5">
    <source>
        <dbReference type="ARBA" id="ARBA00022517"/>
    </source>
</evidence>
<organism evidence="8 9">
    <name type="scientific">Komagataella pastoris</name>
    <name type="common">Yeast</name>
    <name type="synonym">Pichia pastoris</name>
    <dbReference type="NCBI Taxonomy" id="4922"/>
    <lineage>
        <taxon>Eukaryota</taxon>
        <taxon>Fungi</taxon>
        <taxon>Dikarya</taxon>
        <taxon>Ascomycota</taxon>
        <taxon>Saccharomycotina</taxon>
        <taxon>Pichiomycetes</taxon>
        <taxon>Pichiales</taxon>
        <taxon>Pichiaceae</taxon>
        <taxon>Komagataella</taxon>
    </lineage>
</organism>
<dbReference type="PANTHER" id="PTHR28280:SF1">
    <property type="entry name" value="SHUTTLING PRE-60S FACTOR ECM1"/>
    <property type="match status" value="1"/>
</dbReference>
<keyword evidence="4" id="KW-0963">Cytoplasm</keyword>
<dbReference type="PANTHER" id="PTHR28280">
    <property type="entry name" value="SHUTTLING PRE-60S FACTOR ECM1"/>
    <property type="match status" value="1"/>
</dbReference>
<dbReference type="Pfam" id="PF09135">
    <property type="entry name" value="Alb1"/>
    <property type="match status" value="1"/>
</dbReference>
<keyword evidence="3" id="KW-0813">Transport</keyword>
<dbReference type="InterPro" id="IPR053278">
    <property type="entry name" value="Pre-60S_factor_ECM1"/>
</dbReference>
<feature type="compositionally biased region" description="Basic and acidic residues" evidence="7">
    <location>
        <begin position="160"/>
        <end position="177"/>
    </location>
</feature>
<keyword evidence="6" id="KW-0539">Nucleus</keyword>
<dbReference type="EMBL" id="CP014584">
    <property type="protein sequence ID" value="ANZ73278.1"/>
    <property type="molecule type" value="Genomic_DNA"/>
</dbReference>
<dbReference type="InterPro" id="IPR022784">
    <property type="entry name" value="Ribosome_bgen_Alb1"/>
</dbReference>
<evidence type="ECO:0000256" key="7">
    <source>
        <dbReference type="SAM" id="MobiDB-lite"/>
    </source>
</evidence>
<evidence type="ECO:0000256" key="3">
    <source>
        <dbReference type="ARBA" id="ARBA00022448"/>
    </source>
</evidence>
<evidence type="ECO:0000256" key="1">
    <source>
        <dbReference type="ARBA" id="ARBA00004123"/>
    </source>
</evidence>
<keyword evidence="5" id="KW-0690">Ribosome biogenesis</keyword>
<comment type="subcellular location">
    <subcellularLocation>
        <location evidence="2">Cytoplasm</location>
    </subcellularLocation>
    <subcellularLocation>
        <location evidence="1">Nucleus</location>
    </subcellularLocation>
</comment>
<evidence type="ECO:0000313" key="9">
    <source>
        <dbReference type="Proteomes" id="UP000094565"/>
    </source>
</evidence>
<dbReference type="Proteomes" id="UP000094565">
    <property type="component" value="Chromosome 1"/>
</dbReference>
<feature type="compositionally biased region" description="Basic residues" evidence="7">
    <location>
        <begin position="56"/>
        <end position="65"/>
    </location>
</feature>
<name>A0A1B2J5M0_PICPA</name>
<protein>
    <submittedName>
        <fullName evidence="8">BA75_00935T0</fullName>
    </submittedName>
</protein>
<feature type="region of interest" description="Disordered" evidence="7">
    <location>
        <begin position="130"/>
        <end position="190"/>
    </location>
</feature>
<feature type="region of interest" description="Disordered" evidence="7">
    <location>
        <begin position="51"/>
        <end position="84"/>
    </location>
</feature>
<dbReference type="GO" id="GO:0000055">
    <property type="term" value="P:ribosomal large subunit export from nucleus"/>
    <property type="evidence" value="ECO:0007669"/>
    <property type="project" value="TreeGrafter"/>
</dbReference>
<evidence type="ECO:0000256" key="2">
    <source>
        <dbReference type="ARBA" id="ARBA00004496"/>
    </source>
</evidence>
<dbReference type="OrthoDB" id="3980524at2759"/>
<dbReference type="GO" id="GO:0005730">
    <property type="term" value="C:nucleolus"/>
    <property type="evidence" value="ECO:0007669"/>
    <property type="project" value="TreeGrafter"/>
</dbReference>